<evidence type="ECO:0000313" key="3">
    <source>
        <dbReference type="EMBL" id="SHI77739.1"/>
    </source>
</evidence>
<dbReference type="SUPFAM" id="SSF52402">
    <property type="entry name" value="Adenine nucleotide alpha hydrolases-like"/>
    <property type="match status" value="2"/>
</dbReference>
<feature type="domain" description="UspA" evidence="2">
    <location>
        <begin position="1"/>
        <end position="146"/>
    </location>
</feature>
<name>A0A1M6DX89_9FLAO</name>
<dbReference type="EMBL" id="FQYX01000005">
    <property type="protein sequence ID" value="SHI77739.1"/>
    <property type="molecule type" value="Genomic_DNA"/>
</dbReference>
<dbReference type="OrthoDB" id="9788959at2"/>
<gene>
    <name evidence="3" type="ORF">SAMN04487911_105168</name>
</gene>
<dbReference type="CDD" id="cd00293">
    <property type="entry name" value="USP-like"/>
    <property type="match status" value="2"/>
</dbReference>
<organism evidence="3 4">
    <name type="scientific">Arenibacter nanhaiticus</name>
    <dbReference type="NCBI Taxonomy" id="558155"/>
    <lineage>
        <taxon>Bacteria</taxon>
        <taxon>Pseudomonadati</taxon>
        <taxon>Bacteroidota</taxon>
        <taxon>Flavobacteriia</taxon>
        <taxon>Flavobacteriales</taxon>
        <taxon>Flavobacteriaceae</taxon>
        <taxon>Arenibacter</taxon>
    </lineage>
</organism>
<dbReference type="Gene3D" id="3.40.50.620">
    <property type="entry name" value="HUPs"/>
    <property type="match status" value="2"/>
</dbReference>
<evidence type="ECO:0000259" key="2">
    <source>
        <dbReference type="Pfam" id="PF00582"/>
    </source>
</evidence>
<keyword evidence="4" id="KW-1185">Reference proteome</keyword>
<dbReference type="PANTHER" id="PTHR46268">
    <property type="entry name" value="STRESS RESPONSE PROTEIN NHAX"/>
    <property type="match status" value="1"/>
</dbReference>
<evidence type="ECO:0000256" key="1">
    <source>
        <dbReference type="ARBA" id="ARBA00008791"/>
    </source>
</evidence>
<dbReference type="RefSeq" id="WP_072763584.1">
    <property type="nucleotide sequence ID" value="NZ_FQYX01000005.1"/>
</dbReference>
<dbReference type="STRING" id="558155.SAMN04487911_105168"/>
<reference evidence="3 4" key="1">
    <citation type="submission" date="2016-11" db="EMBL/GenBank/DDBJ databases">
        <authorList>
            <person name="Jaros S."/>
            <person name="Januszkiewicz K."/>
            <person name="Wedrychowicz H."/>
        </authorList>
    </citation>
    <scope>NUCLEOTIDE SEQUENCE [LARGE SCALE GENOMIC DNA]</scope>
    <source>
        <strain evidence="3 4">CGMCC 1.8863</strain>
    </source>
</reference>
<dbReference type="Proteomes" id="UP000184231">
    <property type="component" value="Unassembled WGS sequence"/>
</dbReference>
<dbReference type="AlphaFoldDB" id="A0A1M6DX89"/>
<dbReference type="PANTHER" id="PTHR46268:SF6">
    <property type="entry name" value="UNIVERSAL STRESS PROTEIN UP12"/>
    <property type="match status" value="1"/>
</dbReference>
<protein>
    <submittedName>
        <fullName evidence="3">Nucleotide-binding universal stress protein, UspA family</fullName>
    </submittedName>
</protein>
<feature type="domain" description="UspA" evidence="2">
    <location>
        <begin position="192"/>
        <end position="277"/>
    </location>
</feature>
<dbReference type="InterPro" id="IPR006016">
    <property type="entry name" value="UspA"/>
</dbReference>
<evidence type="ECO:0000313" key="4">
    <source>
        <dbReference type="Proteomes" id="UP000184231"/>
    </source>
</evidence>
<proteinExistence type="inferred from homology"/>
<dbReference type="PRINTS" id="PR01438">
    <property type="entry name" value="UNVRSLSTRESS"/>
</dbReference>
<accession>A0A1M6DX89</accession>
<dbReference type="InterPro" id="IPR006015">
    <property type="entry name" value="Universal_stress_UspA"/>
</dbReference>
<dbReference type="InterPro" id="IPR014729">
    <property type="entry name" value="Rossmann-like_a/b/a_fold"/>
</dbReference>
<sequence length="287" mass="33006">MKTILIPTDFSPNAWNAISFAMDFFKEEECLFYFLHTYTPSFFRTDFMIGGSGYSGIPNVGTDISHAGLQKTLADVRHQYPNTKHRYKMISAFNVLTDEINRLVKKKKVDMVVMGTKGATGARQLFLGSNTVFVLRKVKVPLLMVPESFENKPIQKILFSTDYLLPFKKDDLMVMINVAKMFQAEITVLHIKEEYELTAAQQNNKAFLDSCLQGIPHQIKEEKGKYMPLAILEYISEHGFQLLVMMNRKHSLFEHLLLKQNIDQIGFHVKIPFLVIPDTLMKKKKTT</sequence>
<dbReference type="Pfam" id="PF00582">
    <property type="entry name" value="Usp"/>
    <property type="match status" value="2"/>
</dbReference>
<comment type="similarity">
    <text evidence="1">Belongs to the universal stress protein A family.</text>
</comment>